<comment type="caution">
    <text evidence="1">The sequence shown here is derived from an EMBL/GenBank/DDBJ whole genome shotgun (WGS) entry which is preliminary data.</text>
</comment>
<dbReference type="InterPro" id="IPR011990">
    <property type="entry name" value="TPR-like_helical_dom_sf"/>
</dbReference>
<sequence>MHIAQKATAKDNPIDHAYALMGIGEINVAIGTHGANPDLENARKLFTGLNLRTEAFICQAIQVEHELRNNKNVVTSTLKTTLEKCLRWSWTGDPQLTLYSLQRMGDSALWPSVDFQWAATYAFLYLAFASKKQEKLALYKAIRYLGDLFLADSDENTAESIFVTALDGFTSMDVHRGRAECMIRLGDLAKNRGDLVQAKEFWSTAQPLFKRSLQGQAVAQIDNKLAALEQKKSYHQMSGFYASSSFNSQVPITTKSRLKLKLGPSNADALKVSEEKMLLLCPSWQLGQPNLAHLAPRKYSEEADHEWVITVPFNSNWL</sequence>
<gene>
    <name evidence="1" type="ORF">C8F04DRAFT_1195160</name>
</gene>
<organism evidence="1 2">
    <name type="scientific">Mycena alexandri</name>
    <dbReference type="NCBI Taxonomy" id="1745969"/>
    <lineage>
        <taxon>Eukaryota</taxon>
        <taxon>Fungi</taxon>
        <taxon>Dikarya</taxon>
        <taxon>Basidiomycota</taxon>
        <taxon>Agaricomycotina</taxon>
        <taxon>Agaricomycetes</taxon>
        <taxon>Agaricomycetidae</taxon>
        <taxon>Agaricales</taxon>
        <taxon>Marasmiineae</taxon>
        <taxon>Mycenaceae</taxon>
        <taxon>Mycena</taxon>
    </lineage>
</organism>
<proteinExistence type="predicted"/>
<keyword evidence="2" id="KW-1185">Reference proteome</keyword>
<name>A0AAD6S5Y3_9AGAR</name>
<protein>
    <submittedName>
        <fullName evidence="1">Uncharacterized protein</fullName>
    </submittedName>
</protein>
<accession>A0AAD6S5Y3</accession>
<dbReference type="Proteomes" id="UP001218188">
    <property type="component" value="Unassembled WGS sequence"/>
</dbReference>
<reference evidence="1" key="1">
    <citation type="submission" date="2023-03" db="EMBL/GenBank/DDBJ databases">
        <title>Massive genome expansion in bonnet fungi (Mycena s.s.) driven by repeated elements and novel gene families across ecological guilds.</title>
        <authorList>
            <consortium name="Lawrence Berkeley National Laboratory"/>
            <person name="Harder C.B."/>
            <person name="Miyauchi S."/>
            <person name="Viragh M."/>
            <person name="Kuo A."/>
            <person name="Thoen E."/>
            <person name="Andreopoulos B."/>
            <person name="Lu D."/>
            <person name="Skrede I."/>
            <person name="Drula E."/>
            <person name="Henrissat B."/>
            <person name="Morin E."/>
            <person name="Kohler A."/>
            <person name="Barry K."/>
            <person name="LaButti K."/>
            <person name="Morin E."/>
            <person name="Salamov A."/>
            <person name="Lipzen A."/>
            <person name="Mereny Z."/>
            <person name="Hegedus B."/>
            <person name="Baldrian P."/>
            <person name="Stursova M."/>
            <person name="Weitz H."/>
            <person name="Taylor A."/>
            <person name="Grigoriev I.V."/>
            <person name="Nagy L.G."/>
            <person name="Martin F."/>
            <person name="Kauserud H."/>
        </authorList>
    </citation>
    <scope>NUCLEOTIDE SEQUENCE</scope>
    <source>
        <strain evidence="1">CBHHK200</strain>
    </source>
</reference>
<dbReference type="Gene3D" id="1.25.40.10">
    <property type="entry name" value="Tetratricopeptide repeat domain"/>
    <property type="match status" value="1"/>
</dbReference>
<dbReference type="EMBL" id="JARJCM010000224">
    <property type="protein sequence ID" value="KAJ7021763.1"/>
    <property type="molecule type" value="Genomic_DNA"/>
</dbReference>
<dbReference type="SUPFAM" id="SSF48452">
    <property type="entry name" value="TPR-like"/>
    <property type="match status" value="1"/>
</dbReference>
<evidence type="ECO:0000313" key="1">
    <source>
        <dbReference type="EMBL" id="KAJ7021763.1"/>
    </source>
</evidence>
<dbReference type="AlphaFoldDB" id="A0AAD6S5Y3"/>
<evidence type="ECO:0000313" key="2">
    <source>
        <dbReference type="Proteomes" id="UP001218188"/>
    </source>
</evidence>